<sequence>MMACWVENRNPNSYYFRCQLARIPDYLLVTKDGTKVQNIAAQFWDTALATQVIIASNLDHEFGATLKKANNFLQETQEFMCAPPFNSGITETFSKSPKIVDEKIEADRVFDAVDFVLHLQHSTSKYCLLSFYEAFLICSLVFFFQFLNPTEIFGNALIEHDYVECTSSVIQSLILFHNSYPRYQESEIKSSINRAIKYIEETQNEDGLEIILILKEIDIRFGFWGICYTYASWFGLGALAACGKTYCKSEIVHRACRFLLSKQNENGGWGESYVSCTKMKSSTLINSSNYYYYYYYYFLIMLNGKRKGKRDRDKHFSFDKNSKGNCSL</sequence>
<reference evidence="2" key="1">
    <citation type="journal article" date="2023" name="Nat. Plants">
        <title>Single-cell RNA sequencing provides a high-resolution roadmap for understanding the multicellular compartmentation of specialized metabolism.</title>
        <authorList>
            <person name="Sun S."/>
            <person name="Shen X."/>
            <person name="Li Y."/>
            <person name="Li Y."/>
            <person name="Wang S."/>
            <person name="Li R."/>
            <person name="Zhang H."/>
            <person name="Shen G."/>
            <person name="Guo B."/>
            <person name="Wei J."/>
            <person name="Xu J."/>
            <person name="St-Pierre B."/>
            <person name="Chen S."/>
            <person name="Sun C."/>
        </authorList>
    </citation>
    <scope>NUCLEOTIDE SEQUENCE [LARGE SCALE GENOMIC DNA]</scope>
</reference>
<comment type="caution">
    <text evidence="1">The sequence shown here is derived from an EMBL/GenBank/DDBJ whole genome shotgun (WGS) entry which is preliminary data.</text>
</comment>
<keyword evidence="2" id="KW-1185">Reference proteome</keyword>
<dbReference type="EMBL" id="CM044703">
    <property type="protein sequence ID" value="KAI5670916.1"/>
    <property type="molecule type" value="Genomic_DNA"/>
</dbReference>
<proteinExistence type="predicted"/>
<organism evidence="1 2">
    <name type="scientific">Catharanthus roseus</name>
    <name type="common">Madagascar periwinkle</name>
    <name type="synonym">Vinca rosea</name>
    <dbReference type="NCBI Taxonomy" id="4058"/>
    <lineage>
        <taxon>Eukaryota</taxon>
        <taxon>Viridiplantae</taxon>
        <taxon>Streptophyta</taxon>
        <taxon>Embryophyta</taxon>
        <taxon>Tracheophyta</taxon>
        <taxon>Spermatophyta</taxon>
        <taxon>Magnoliopsida</taxon>
        <taxon>eudicotyledons</taxon>
        <taxon>Gunneridae</taxon>
        <taxon>Pentapetalae</taxon>
        <taxon>asterids</taxon>
        <taxon>lamiids</taxon>
        <taxon>Gentianales</taxon>
        <taxon>Apocynaceae</taxon>
        <taxon>Rauvolfioideae</taxon>
        <taxon>Vinceae</taxon>
        <taxon>Catharanthinae</taxon>
        <taxon>Catharanthus</taxon>
    </lineage>
</organism>
<gene>
    <name evidence="1" type="ORF">M9H77_11280</name>
</gene>
<name>A0ACC0BE63_CATRO</name>
<evidence type="ECO:0000313" key="2">
    <source>
        <dbReference type="Proteomes" id="UP001060085"/>
    </source>
</evidence>
<accession>A0ACC0BE63</accession>
<protein>
    <submittedName>
        <fullName evidence="1">Uncharacterized protein</fullName>
    </submittedName>
</protein>
<evidence type="ECO:0000313" key="1">
    <source>
        <dbReference type="EMBL" id="KAI5670916.1"/>
    </source>
</evidence>
<dbReference type="Proteomes" id="UP001060085">
    <property type="component" value="Linkage Group LG03"/>
</dbReference>